<gene>
    <name evidence="3" type="primary">cunh10orf71</name>
</gene>
<feature type="compositionally biased region" description="Basic residues" evidence="1">
    <location>
        <begin position="655"/>
        <end position="668"/>
    </location>
</feature>
<feature type="compositionally biased region" description="Low complexity" evidence="1">
    <location>
        <begin position="875"/>
        <end position="884"/>
    </location>
</feature>
<dbReference type="InterPro" id="IPR052303">
    <property type="entry name" value="CEFIP"/>
</dbReference>
<dbReference type="PANTHER" id="PTHR33775">
    <property type="entry name" value="CARDIAC-ENRICHED FHL2-INTERACTING PROTEIN-RELATED"/>
    <property type="match status" value="1"/>
</dbReference>
<feature type="region of interest" description="Disordered" evidence="1">
    <location>
        <begin position="1"/>
        <end position="40"/>
    </location>
</feature>
<dbReference type="OMA" id="HYSPPFN"/>
<dbReference type="InParanoid" id="A0A4W3HAN6"/>
<dbReference type="GO" id="GO:0030018">
    <property type="term" value="C:Z disc"/>
    <property type="evidence" value="ECO:0007669"/>
    <property type="project" value="TreeGrafter"/>
</dbReference>
<feature type="compositionally biased region" description="Basic and acidic residues" evidence="1">
    <location>
        <begin position="921"/>
        <end position="943"/>
    </location>
</feature>
<reference evidence="4" key="3">
    <citation type="journal article" date="2014" name="Nature">
        <title>Elephant shark genome provides unique insights into gnathostome evolution.</title>
        <authorList>
            <consortium name="International Elephant Shark Genome Sequencing Consortium"/>
            <person name="Venkatesh B."/>
            <person name="Lee A.P."/>
            <person name="Ravi V."/>
            <person name="Maurya A.K."/>
            <person name="Lian M.M."/>
            <person name="Swann J.B."/>
            <person name="Ohta Y."/>
            <person name="Flajnik M.F."/>
            <person name="Sutoh Y."/>
            <person name="Kasahara M."/>
            <person name="Hoon S."/>
            <person name="Gangu V."/>
            <person name="Roy S.W."/>
            <person name="Irimia M."/>
            <person name="Korzh V."/>
            <person name="Kondrychyn I."/>
            <person name="Lim Z.W."/>
            <person name="Tay B.H."/>
            <person name="Tohari S."/>
            <person name="Kong K.W."/>
            <person name="Ho S."/>
            <person name="Lorente-Galdos B."/>
            <person name="Quilez J."/>
            <person name="Marques-Bonet T."/>
            <person name="Raney B.J."/>
            <person name="Ingham P.W."/>
            <person name="Tay A."/>
            <person name="Hillier L.W."/>
            <person name="Minx P."/>
            <person name="Boehm T."/>
            <person name="Wilson R.K."/>
            <person name="Brenner S."/>
            <person name="Warren W.C."/>
        </authorList>
    </citation>
    <scope>NUCLEOTIDE SEQUENCE [LARGE SCALE GENOMIC DNA]</scope>
</reference>
<dbReference type="OrthoDB" id="8945866at2759"/>
<dbReference type="Pfam" id="PF15232">
    <property type="entry name" value="DUF4585"/>
    <property type="match status" value="1"/>
</dbReference>
<feature type="region of interest" description="Disordered" evidence="1">
    <location>
        <begin position="864"/>
        <end position="884"/>
    </location>
</feature>
<dbReference type="PANTHER" id="PTHR33775:SF2">
    <property type="entry name" value="CARDIAC-ENRICHED FHL2-INTERACTING PROTEIN"/>
    <property type="match status" value="1"/>
</dbReference>
<feature type="domain" description="DUF4585" evidence="2">
    <location>
        <begin position="1063"/>
        <end position="1134"/>
    </location>
</feature>
<feature type="region of interest" description="Disordered" evidence="1">
    <location>
        <begin position="746"/>
        <end position="767"/>
    </location>
</feature>
<proteinExistence type="predicted"/>
<keyword evidence="4" id="KW-1185">Reference proteome</keyword>
<feature type="region of interest" description="Disordered" evidence="1">
    <location>
        <begin position="529"/>
        <end position="580"/>
    </location>
</feature>
<feature type="compositionally biased region" description="Basic and acidic residues" evidence="1">
    <location>
        <begin position="792"/>
        <end position="805"/>
    </location>
</feature>
<protein>
    <recommendedName>
        <fullName evidence="2">DUF4585 domain-containing protein</fullName>
    </recommendedName>
</protein>
<feature type="compositionally biased region" description="Basic and acidic residues" evidence="1">
    <location>
        <begin position="683"/>
        <end position="700"/>
    </location>
</feature>
<dbReference type="Ensembl" id="ENSCMIT00000007123.1">
    <property type="protein sequence ID" value="ENSCMIP00000006904.1"/>
    <property type="gene ID" value="ENSCMIG00000003866.1"/>
</dbReference>
<organism evidence="3 4">
    <name type="scientific">Callorhinchus milii</name>
    <name type="common">Ghost shark</name>
    <dbReference type="NCBI Taxonomy" id="7868"/>
    <lineage>
        <taxon>Eukaryota</taxon>
        <taxon>Metazoa</taxon>
        <taxon>Chordata</taxon>
        <taxon>Craniata</taxon>
        <taxon>Vertebrata</taxon>
        <taxon>Chondrichthyes</taxon>
        <taxon>Holocephali</taxon>
        <taxon>Chimaeriformes</taxon>
        <taxon>Callorhinchidae</taxon>
        <taxon>Callorhinchus</taxon>
    </lineage>
</organism>
<feature type="region of interest" description="Disordered" evidence="1">
    <location>
        <begin position="620"/>
        <end position="718"/>
    </location>
</feature>
<feature type="region of interest" description="Disordered" evidence="1">
    <location>
        <begin position="902"/>
        <end position="1017"/>
    </location>
</feature>
<dbReference type="KEGG" id="cmk:103185851"/>
<evidence type="ECO:0000259" key="2">
    <source>
        <dbReference type="Pfam" id="PF15232"/>
    </source>
</evidence>
<dbReference type="InterPro" id="IPR027838">
    <property type="entry name" value="DUF4585"/>
</dbReference>
<dbReference type="GeneID" id="103185851"/>
<feature type="compositionally biased region" description="Basic residues" evidence="1">
    <location>
        <begin position="978"/>
        <end position="990"/>
    </location>
</feature>
<reference evidence="4" key="2">
    <citation type="journal article" date="2007" name="PLoS Biol.">
        <title>Survey sequencing and comparative analysis of the elephant shark (Callorhinchus milii) genome.</title>
        <authorList>
            <person name="Venkatesh B."/>
            <person name="Kirkness E.F."/>
            <person name="Loh Y.H."/>
            <person name="Halpern A.L."/>
            <person name="Lee A.P."/>
            <person name="Johnson J."/>
            <person name="Dandona N."/>
            <person name="Viswanathan L.D."/>
            <person name="Tay A."/>
            <person name="Venter J.C."/>
            <person name="Strausberg R.L."/>
            <person name="Brenner S."/>
        </authorList>
    </citation>
    <scope>NUCLEOTIDE SEQUENCE [LARGE SCALE GENOMIC DNA]</scope>
</reference>
<dbReference type="Proteomes" id="UP000314986">
    <property type="component" value="Unassembled WGS sequence"/>
</dbReference>
<dbReference type="GO" id="GO:0070886">
    <property type="term" value="P:positive regulation of calcineurin-NFAT signaling cascade"/>
    <property type="evidence" value="ECO:0007669"/>
    <property type="project" value="TreeGrafter"/>
</dbReference>
<reference evidence="3" key="5">
    <citation type="submission" date="2025-09" db="UniProtKB">
        <authorList>
            <consortium name="Ensembl"/>
        </authorList>
    </citation>
    <scope>IDENTIFICATION</scope>
</reference>
<feature type="compositionally biased region" description="Polar residues" evidence="1">
    <location>
        <begin position="634"/>
        <end position="649"/>
    </location>
</feature>
<name>A0A4W3HAN6_CALMI</name>
<reference evidence="4" key="1">
    <citation type="journal article" date="2006" name="Science">
        <title>Ancient noncoding elements conserved in the human genome.</title>
        <authorList>
            <person name="Venkatesh B."/>
            <person name="Kirkness E.F."/>
            <person name="Loh Y.H."/>
            <person name="Halpern A.L."/>
            <person name="Lee A.P."/>
            <person name="Johnson J."/>
            <person name="Dandona N."/>
            <person name="Viswanathan L.D."/>
            <person name="Tay A."/>
            <person name="Venter J.C."/>
            <person name="Strausberg R.L."/>
            <person name="Brenner S."/>
        </authorList>
    </citation>
    <scope>NUCLEOTIDE SEQUENCE [LARGE SCALE GENOMIC DNA]</scope>
</reference>
<evidence type="ECO:0000313" key="4">
    <source>
        <dbReference type="Proteomes" id="UP000314986"/>
    </source>
</evidence>
<feature type="region of interest" description="Disordered" evidence="1">
    <location>
        <begin position="785"/>
        <end position="805"/>
    </location>
</feature>
<dbReference type="FunCoup" id="A0A4W3HAN6">
    <property type="interactions" value="15"/>
</dbReference>
<evidence type="ECO:0000313" key="3">
    <source>
        <dbReference type="Ensembl" id="ENSCMIP00000006904.1"/>
    </source>
</evidence>
<dbReference type="STRING" id="7868.ENSCMIP00000006904"/>
<evidence type="ECO:0000256" key="1">
    <source>
        <dbReference type="SAM" id="MobiDB-lite"/>
    </source>
</evidence>
<accession>A0A4W3HAN6</accession>
<reference evidence="3" key="4">
    <citation type="submission" date="2025-08" db="UniProtKB">
        <authorList>
            <consortium name="Ensembl"/>
        </authorList>
    </citation>
    <scope>IDENTIFICATION</scope>
</reference>
<sequence>MNFLDNVCTSGTGKMPGRSKHVDSFSDTSSVGSGLDEADREVSSLTERAFKSLCVAEEGMCHDSDEVPSPCGNYPSGRPCSERRKGCPSETKKCSAPPAPVKKRPKDLPETFQESAAQSLALGQSMGAKHITGNGFVSEAVGSCWKSGKQKVASLIEAFDQNERNSAQHLMLSARGHHKTSEGSRAIEDLAHWDTSAIINMHKELSSFSATCQENYWLSKQEAQEKGSKWSPMGRKRDSQLRKHLRLPDMAALKHCTNRLDQCKSEKANKMKQLASKNSFLHSEYSAFRSWQDHSKCMFENEDCMEQLNHLEPNVQMQSFCDGALSFGHPDVQSPVEHAVSECLPGCKDPCEPWAVPVDFNSGARENHVEECNLQVLGLDGIRSKGNSEEISPQPLITLRDGLGEKWRDTAMVREALEISRKDPCSPKSQCGSDVKVIDEQVPPAQSPTFSISKLLKPNIVRNMGEGDASERQPIIVTPPLVPLRADEARGAAECRTRESYKSKASSLLYNLKDVRKLVKCTYSSALTPQSLSEQSKRNDYSFYDEQPGHERTASVPPGLAVGQSDPNTSNVQEKPEKIPSVSIRTAYSASNPAVNHTVESDMFKNDDYLCLSSPQTIKEAGSYPSWRGRNTRRSQSAMATTDHQVQRGSDTKVAHHPNKSTVGKKPKQPSSDPQGNSSHWNVRSEEAEAVKGKPEERLGKVHHHTKPSLGQRDKETCHTEKHHVMRNELLAQKREEEVQALPMDNKVPTNRIPSHSTREAPTLGLKSSHQSYFALLDERHREAEQEAVESTVERNGRTMAEASKDLEKSDLLQYYALSDPEGGCEKKAESNYLPVDFQEERSRDSLGDKLRGSCSLDSLCDEMSQGNVSRQEMSRPGSSVRGSPRVTMFKIKDNTFKASPVTKSVRPTFPKTGSDDIEENAWKETPSRYRGEERLDGDKAEADVEAEEMTPRSSVNPRPHSAAKPPVVPPKSEKALRRAQKLTSRRKKSEGKQWKQGTQDAKAETAPPVAKVTETPKRVSPLPLPVVCSPVPTMQLDPHLIPTVPNIVALKSGQSVAPIHSFPLTQRKLLQDPETGQYFVVDIPIQVQTKTLYDPETGTYFQVSIPSSGRNPSSVSSLDYFNTSYVLYPGFLSFPLASLPTVRSSSQMSAPAVLLDVQEEAESLNEWTGEDFRQTEEEGSQPYIETFYDAPDVDEAGIEGETQCSEMNNGLQSETPDLELIITGDLEDIASENT</sequence>
<dbReference type="GeneTree" id="ENSGT00730000111333"/>
<feature type="compositionally biased region" description="Polar residues" evidence="1">
    <location>
        <begin position="669"/>
        <end position="682"/>
    </location>
</feature>
<feature type="compositionally biased region" description="Basic and acidic residues" evidence="1">
    <location>
        <begin position="80"/>
        <end position="93"/>
    </location>
</feature>
<feature type="region of interest" description="Disordered" evidence="1">
    <location>
        <begin position="76"/>
        <end position="106"/>
    </location>
</feature>
<dbReference type="AlphaFoldDB" id="A0A4W3HAN6"/>